<reference evidence="3" key="1">
    <citation type="submission" date="2021-01" db="EMBL/GenBank/DDBJ databases">
        <title>Genome public.</title>
        <authorList>
            <person name="Liu C."/>
            <person name="Sun Q."/>
        </authorList>
    </citation>
    <scope>NUCLEOTIDE SEQUENCE [LARGE SCALE GENOMIC DNA]</scope>
    <source>
        <strain evidence="3">YIM B02556</strain>
    </source>
</reference>
<gene>
    <name evidence="2" type="ORF">JHL17_14550</name>
</gene>
<feature type="compositionally biased region" description="Basic and acidic residues" evidence="1">
    <location>
        <begin position="143"/>
        <end position="154"/>
    </location>
</feature>
<feature type="region of interest" description="Disordered" evidence="1">
    <location>
        <begin position="143"/>
        <end position="175"/>
    </location>
</feature>
<organism evidence="2 3">
    <name type="scientific">Azospirillum endophyticum</name>
    <dbReference type="NCBI Taxonomy" id="2800326"/>
    <lineage>
        <taxon>Bacteria</taxon>
        <taxon>Pseudomonadati</taxon>
        <taxon>Pseudomonadota</taxon>
        <taxon>Alphaproteobacteria</taxon>
        <taxon>Rhodospirillales</taxon>
        <taxon>Azospirillaceae</taxon>
        <taxon>Azospirillum</taxon>
    </lineage>
</organism>
<feature type="region of interest" description="Disordered" evidence="1">
    <location>
        <begin position="70"/>
        <end position="113"/>
    </location>
</feature>
<feature type="region of interest" description="Disordered" evidence="1">
    <location>
        <begin position="185"/>
        <end position="204"/>
    </location>
</feature>
<comment type="caution">
    <text evidence="2">The sequence shown here is derived from an EMBL/GenBank/DDBJ whole genome shotgun (WGS) entry which is preliminary data.</text>
</comment>
<feature type="compositionally biased region" description="Polar residues" evidence="1">
    <location>
        <begin position="27"/>
        <end position="39"/>
    </location>
</feature>
<evidence type="ECO:0000256" key="1">
    <source>
        <dbReference type="SAM" id="MobiDB-lite"/>
    </source>
</evidence>
<protein>
    <submittedName>
        <fullName evidence="2">Uncharacterized protein</fullName>
    </submittedName>
</protein>
<dbReference type="Proteomes" id="UP000652760">
    <property type="component" value="Unassembled WGS sequence"/>
</dbReference>
<feature type="region of interest" description="Disordered" evidence="1">
    <location>
        <begin position="249"/>
        <end position="268"/>
    </location>
</feature>
<accession>A0ABS1F5F8</accession>
<keyword evidence="3" id="KW-1185">Reference proteome</keyword>
<dbReference type="RefSeq" id="WP_200194199.1">
    <property type="nucleotide sequence ID" value="NZ_JAENHM010000044.1"/>
</dbReference>
<sequence length="268" mass="26897">MSKAVTAPTTSVTTTDSAVAEVRTHQPLHQETQDVTTGTARHGASTLSDGAVAELKAAYVAVEHAIAEAKGDTAGSTTSEKLATDTATTNTEAAHTDSDKTADSTTHQPPAGPLVKILADATGETTATVQGVLQQVRAVLHQEHSTDASGDHGTTDTAASGTASTPAADAKPGDTQHWHDRLIAQHDGSGSASPTDAAGGQGAAEAGSALWQHFLNHYAAADSAVTTAPGVVAAVDGFVDTVQSLHLDNGPGQMHGHGTDGAHLDTAA</sequence>
<evidence type="ECO:0000313" key="3">
    <source>
        <dbReference type="Proteomes" id="UP000652760"/>
    </source>
</evidence>
<evidence type="ECO:0000313" key="2">
    <source>
        <dbReference type="EMBL" id="MBK1838636.1"/>
    </source>
</evidence>
<name>A0ABS1F5F8_9PROT</name>
<feature type="compositionally biased region" description="Low complexity" evidence="1">
    <location>
        <begin position="1"/>
        <end position="21"/>
    </location>
</feature>
<proteinExistence type="predicted"/>
<feature type="compositionally biased region" description="Low complexity" evidence="1">
    <location>
        <begin position="155"/>
        <end position="170"/>
    </location>
</feature>
<feature type="region of interest" description="Disordered" evidence="1">
    <location>
        <begin position="1"/>
        <end position="44"/>
    </location>
</feature>
<feature type="compositionally biased region" description="Low complexity" evidence="1">
    <location>
        <begin position="84"/>
        <end position="93"/>
    </location>
</feature>
<feature type="compositionally biased region" description="Basic and acidic residues" evidence="1">
    <location>
        <begin position="257"/>
        <end position="268"/>
    </location>
</feature>
<dbReference type="EMBL" id="JAENHM010000044">
    <property type="protein sequence ID" value="MBK1838636.1"/>
    <property type="molecule type" value="Genomic_DNA"/>
</dbReference>